<accession>A0A918DLE0</accession>
<gene>
    <name evidence="2" type="ORF">GCM10010982_27150</name>
</gene>
<keyword evidence="3" id="KW-1185">Reference proteome</keyword>
<keyword evidence="1" id="KW-0812">Transmembrane</keyword>
<feature type="transmembrane region" description="Helical" evidence="1">
    <location>
        <begin position="12"/>
        <end position="29"/>
    </location>
</feature>
<evidence type="ECO:0000313" key="2">
    <source>
        <dbReference type="EMBL" id="GGO71414.1"/>
    </source>
</evidence>
<dbReference type="EMBL" id="BMLS01000004">
    <property type="protein sequence ID" value="GGO71414.1"/>
    <property type="molecule type" value="Genomic_DNA"/>
</dbReference>
<dbReference type="AlphaFoldDB" id="A0A918DLE0"/>
<dbReference type="InterPro" id="IPR016922">
    <property type="entry name" value="UCP029505"/>
</dbReference>
<keyword evidence="1" id="KW-1133">Transmembrane helix</keyword>
<protein>
    <submittedName>
        <fullName evidence="2">Uncharacterized protein</fullName>
    </submittedName>
</protein>
<name>A0A918DLE0_9ALTE</name>
<evidence type="ECO:0000256" key="1">
    <source>
        <dbReference type="SAM" id="Phobius"/>
    </source>
</evidence>
<keyword evidence="1" id="KW-0472">Membrane</keyword>
<sequence length="156" mass="17939">MARVRDTFWQRNKFKLSGLLLILPFWYLYQGMYPVFPPALESQQLGPFVVAPMPFDHNPPYAHHDEYVKDFLLTFSKGDVAQVRQAYLNIGHAPLAMDVLQQGESGILHGSRHGQHVHGIAKASFNPSDKIWLTIEDWQGQRYQAVWSLPKELISH</sequence>
<reference evidence="2" key="2">
    <citation type="submission" date="2020-09" db="EMBL/GenBank/DDBJ databases">
        <authorList>
            <person name="Sun Q."/>
            <person name="Zhou Y."/>
        </authorList>
    </citation>
    <scope>NUCLEOTIDE SEQUENCE</scope>
    <source>
        <strain evidence="2">CGMCC 1.7086</strain>
    </source>
</reference>
<evidence type="ECO:0000313" key="3">
    <source>
        <dbReference type="Proteomes" id="UP000606935"/>
    </source>
</evidence>
<comment type="caution">
    <text evidence="2">The sequence shown here is derived from an EMBL/GenBank/DDBJ whole genome shotgun (WGS) entry which is preliminary data.</text>
</comment>
<organism evidence="2 3">
    <name type="scientific">Bowmanella pacifica</name>
    <dbReference type="NCBI Taxonomy" id="502051"/>
    <lineage>
        <taxon>Bacteria</taxon>
        <taxon>Pseudomonadati</taxon>
        <taxon>Pseudomonadota</taxon>
        <taxon>Gammaproteobacteria</taxon>
        <taxon>Alteromonadales</taxon>
        <taxon>Alteromonadaceae</taxon>
        <taxon>Bowmanella</taxon>
    </lineage>
</organism>
<dbReference type="PIRSF" id="PIRSF029505">
    <property type="entry name" value="UCP029505"/>
    <property type="match status" value="1"/>
</dbReference>
<dbReference type="Proteomes" id="UP000606935">
    <property type="component" value="Unassembled WGS sequence"/>
</dbReference>
<dbReference type="RefSeq" id="WP_188696164.1">
    <property type="nucleotide sequence ID" value="NZ_BMLS01000004.1"/>
</dbReference>
<proteinExistence type="predicted"/>
<reference evidence="2" key="1">
    <citation type="journal article" date="2014" name="Int. J. Syst. Evol. Microbiol.">
        <title>Complete genome sequence of Corynebacterium casei LMG S-19264T (=DSM 44701T), isolated from a smear-ripened cheese.</title>
        <authorList>
            <consortium name="US DOE Joint Genome Institute (JGI-PGF)"/>
            <person name="Walter F."/>
            <person name="Albersmeier A."/>
            <person name="Kalinowski J."/>
            <person name="Ruckert C."/>
        </authorList>
    </citation>
    <scope>NUCLEOTIDE SEQUENCE</scope>
    <source>
        <strain evidence="2">CGMCC 1.7086</strain>
    </source>
</reference>